<dbReference type="InterPro" id="IPR009003">
    <property type="entry name" value="Peptidase_S1_PA"/>
</dbReference>
<dbReference type="AlphaFoldDB" id="A0A177N8I6"/>
<sequence>MHGHSKFIGSACFVSPKLLLTAKHVVRDKASGKSFEDLRLHLVDGRAEVEISSANLRCHDDLDIAIIALDEPDLEQIHSRITLKDNDFRKLKVDFFGINDTNKSADASFDHSVGILDQDRHAYRFDHRVKKGFSGGAVSLHGQDEIIGIISQRASDDQETLFIPLYKCRDWLLDTAQELGDTHLQDYLKPAPLPQPQLPIGDYFLHAIPFISRPRHAYSHILDNLLGTDSMPAKSIKACFCVFQHLEDSPLEFGDALGNRLGTGVKDGINRELLNGKNNYQLDALPVSPWNFDREDDFVRACLQAIANATSLDLALNPDDDNASVCKQIVAKMRVRKVPLILLSDGSGSPISAKWFGLLNGRIVARLNRCQRWVANFNQLWQTEANQLAEGQHLLKLALIFCLQVDARLTPSSPACFELQKITPNNVAAWLDQTQGLLRASQQFPSQVISRLVTDFRIEFGKAQGESKDEYRISYYKFRNDCEAIIQNKLKMSHDR</sequence>
<feature type="domain" description="Peptidase S1" evidence="1">
    <location>
        <begin position="8"/>
        <end position="172"/>
    </location>
</feature>
<dbReference type="SUPFAM" id="SSF50494">
    <property type="entry name" value="Trypsin-like serine proteases"/>
    <property type="match status" value="1"/>
</dbReference>
<reference evidence="3" key="1">
    <citation type="submission" date="2016-03" db="EMBL/GenBank/DDBJ databases">
        <authorList>
            <person name="Heylen K."/>
            <person name="De Vos P."/>
            <person name="Vekeman B."/>
        </authorList>
    </citation>
    <scope>NUCLEOTIDE SEQUENCE [LARGE SCALE GENOMIC DNA]</scope>
    <source>
        <strain evidence="3">R-45383</strain>
    </source>
</reference>
<dbReference type="Proteomes" id="UP000077628">
    <property type="component" value="Unassembled WGS sequence"/>
</dbReference>
<dbReference type="EMBL" id="LUUK01000209">
    <property type="protein sequence ID" value="OAI13509.1"/>
    <property type="molecule type" value="Genomic_DNA"/>
</dbReference>
<evidence type="ECO:0000313" key="2">
    <source>
        <dbReference type="EMBL" id="OAI13509.1"/>
    </source>
</evidence>
<evidence type="ECO:0000313" key="3">
    <source>
        <dbReference type="Proteomes" id="UP000077628"/>
    </source>
</evidence>
<gene>
    <name evidence="2" type="ORF">A1355_13465</name>
</gene>
<dbReference type="Gene3D" id="2.40.10.10">
    <property type="entry name" value="Trypsin-like serine proteases"/>
    <property type="match status" value="2"/>
</dbReference>
<protein>
    <recommendedName>
        <fullName evidence="1">Peptidase S1 domain-containing protein</fullName>
    </recommendedName>
</protein>
<dbReference type="InterPro" id="IPR043504">
    <property type="entry name" value="Peptidase_S1_PA_chymotrypsin"/>
</dbReference>
<organism evidence="2 3">
    <name type="scientific">Methylomonas koyamae</name>
    <dbReference type="NCBI Taxonomy" id="702114"/>
    <lineage>
        <taxon>Bacteria</taxon>
        <taxon>Pseudomonadati</taxon>
        <taxon>Pseudomonadota</taxon>
        <taxon>Gammaproteobacteria</taxon>
        <taxon>Methylococcales</taxon>
        <taxon>Methylococcaceae</taxon>
        <taxon>Methylomonas</taxon>
    </lineage>
</organism>
<dbReference type="STRING" id="702114.A1355_13465"/>
<comment type="caution">
    <text evidence="2">The sequence shown here is derived from an EMBL/GenBank/DDBJ whole genome shotgun (WGS) entry which is preliminary data.</text>
</comment>
<evidence type="ECO:0000259" key="1">
    <source>
        <dbReference type="Pfam" id="PF00089"/>
    </source>
</evidence>
<dbReference type="Pfam" id="PF00089">
    <property type="entry name" value="Trypsin"/>
    <property type="match status" value="1"/>
</dbReference>
<keyword evidence="3" id="KW-1185">Reference proteome</keyword>
<dbReference type="GO" id="GO:0006508">
    <property type="term" value="P:proteolysis"/>
    <property type="evidence" value="ECO:0007669"/>
    <property type="project" value="InterPro"/>
</dbReference>
<dbReference type="GO" id="GO:0004252">
    <property type="term" value="F:serine-type endopeptidase activity"/>
    <property type="evidence" value="ECO:0007669"/>
    <property type="project" value="InterPro"/>
</dbReference>
<accession>A0A177N8I6</accession>
<name>A0A177N8I6_9GAMM</name>
<dbReference type="InterPro" id="IPR001254">
    <property type="entry name" value="Trypsin_dom"/>
</dbReference>
<proteinExistence type="predicted"/>